<sequence length="228" mass="26333">MLTLIHGDDTARSRMALQEEKLKYTGSEVIVLNGGQISISELTLATESNSLFSTPKLIIIENILKGPLSKEKKEIIEHISSENQMHTIIIWEDRKIEAGPIKKYFSKAKLMSFDFPAQLFKFLDSISPHNEKNLLYSYHDLLKKEAAELIFVMLLRQFRYMLMAKDLKGEVAELPSWQAQKLYRQASFFTLENLISLYRQLISIDYRIKTGQTPLPLSKLLDLFFISL</sequence>
<dbReference type="Pfam" id="PF21694">
    <property type="entry name" value="DNA_pol3_delta_C"/>
    <property type="match status" value="1"/>
</dbReference>
<reference evidence="2 3" key="1">
    <citation type="journal article" date="2016" name="Nat. Commun.">
        <title>Thousands of microbial genomes shed light on interconnected biogeochemical processes in an aquifer system.</title>
        <authorList>
            <person name="Anantharaman K."/>
            <person name="Brown C.T."/>
            <person name="Hug L.A."/>
            <person name="Sharon I."/>
            <person name="Castelle C.J."/>
            <person name="Probst A.J."/>
            <person name="Thomas B.C."/>
            <person name="Singh A."/>
            <person name="Wilkins M.J."/>
            <person name="Karaoz U."/>
            <person name="Brodie E.L."/>
            <person name="Williams K.H."/>
            <person name="Hubbard S.S."/>
            <person name="Banfield J.F."/>
        </authorList>
    </citation>
    <scope>NUCLEOTIDE SEQUENCE [LARGE SCALE GENOMIC DNA]</scope>
</reference>
<dbReference type="InterPro" id="IPR048466">
    <property type="entry name" value="DNA_pol3_delta-like_C"/>
</dbReference>
<dbReference type="Gene3D" id="3.40.50.300">
    <property type="entry name" value="P-loop containing nucleotide triphosphate hydrolases"/>
    <property type="match status" value="1"/>
</dbReference>
<dbReference type="Proteomes" id="UP000176923">
    <property type="component" value="Unassembled WGS sequence"/>
</dbReference>
<comment type="caution">
    <text evidence="2">The sequence shown here is derived from an EMBL/GenBank/DDBJ whole genome shotgun (WGS) entry which is preliminary data.</text>
</comment>
<dbReference type="STRING" id="1798382.A3D77_03555"/>
<dbReference type="AlphaFoldDB" id="A0A1F5ZNE7"/>
<protein>
    <recommendedName>
        <fullName evidence="1">DNA polymerase III delta subunit-like C-terminal domain-containing protein</fullName>
    </recommendedName>
</protein>
<dbReference type="EMBL" id="MFJL01000033">
    <property type="protein sequence ID" value="OGG13951.1"/>
    <property type="molecule type" value="Genomic_DNA"/>
</dbReference>
<evidence type="ECO:0000313" key="3">
    <source>
        <dbReference type="Proteomes" id="UP000176923"/>
    </source>
</evidence>
<organism evidence="2 3">
    <name type="scientific">Candidatus Gottesmanbacteria bacterium RIFCSPHIGHO2_02_FULL_39_11</name>
    <dbReference type="NCBI Taxonomy" id="1798382"/>
    <lineage>
        <taxon>Bacteria</taxon>
        <taxon>Candidatus Gottesmaniibacteriota</taxon>
    </lineage>
</organism>
<evidence type="ECO:0000313" key="2">
    <source>
        <dbReference type="EMBL" id="OGG13951.1"/>
    </source>
</evidence>
<dbReference type="SUPFAM" id="SSF48019">
    <property type="entry name" value="post-AAA+ oligomerization domain-like"/>
    <property type="match status" value="1"/>
</dbReference>
<accession>A0A1F5ZNE7</accession>
<name>A0A1F5ZNE7_9BACT</name>
<dbReference type="InterPro" id="IPR027417">
    <property type="entry name" value="P-loop_NTPase"/>
</dbReference>
<dbReference type="GO" id="GO:0006260">
    <property type="term" value="P:DNA replication"/>
    <property type="evidence" value="ECO:0007669"/>
    <property type="project" value="InterPro"/>
</dbReference>
<evidence type="ECO:0000259" key="1">
    <source>
        <dbReference type="Pfam" id="PF21694"/>
    </source>
</evidence>
<feature type="domain" description="DNA polymerase III delta subunit-like C-terminal" evidence="1">
    <location>
        <begin position="118"/>
        <end position="213"/>
    </location>
</feature>
<dbReference type="InterPro" id="IPR008921">
    <property type="entry name" value="DNA_pol3_clamp-load_cplx_C"/>
</dbReference>
<gene>
    <name evidence="2" type="ORF">A3D77_03555</name>
</gene>
<dbReference type="Gene3D" id="1.20.272.10">
    <property type="match status" value="1"/>
</dbReference>
<proteinExistence type="predicted"/>
<dbReference type="GO" id="GO:0003677">
    <property type="term" value="F:DNA binding"/>
    <property type="evidence" value="ECO:0007669"/>
    <property type="project" value="InterPro"/>
</dbReference>